<organism evidence="2 3">
    <name type="scientific">Citrus unshiu</name>
    <name type="common">Satsuma mandarin</name>
    <name type="synonym">Citrus nobilis var. unshiu</name>
    <dbReference type="NCBI Taxonomy" id="55188"/>
    <lineage>
        <taxon>Eukaryota</taxon>
        <taxon>Viridiplantae</taxon>
        <taxon>Streptophyta</taxon>
        <taxon>Embryophyta</taxon>
        <taxon>Tracheophyta</taxon>
        <taxon>Spermatophyta</taxon>
        <taxon>Magnoliopsida</taxon>
        <taxon>eudicotyledons</taxon>
        <taxon>Gunneridae</taxon>
        <taxon>Pentapetalae</taxon>
        <taxon>rosids</taxon>
        <taxon>malvids</taxon>
        <taxon>Sapindales</taxon>
        <taxon>Rutaceae</taxon>
        <taxon>Aurantioideae</taxon>
        <taxon>Citrus</taxon>
    </lineage>
</organism>
<dbReference type="EMBL" id="BDQV01000175">
    <property type="protein sequence ID" value="GAY58031.1"/>
    <property type="molecule type" value="Genomic_DNA"/>
</dbReference>
<dbReference type="STRING" id="55188.A0A2H5Q0D7"/>
<evidence type="ECO:0000313" key="2">
    <source>
        <dbReference type="EMBL" id="GAY58031.1"/>
    </source>
</evidence>
<evidence type="ECO:0000313" key="3">
    <source>
        <dbReference type="Proteomes" id="UP000236630"/>
    </source>
</evidence>
<proteinExistence type="predicted"/>
<feature type="signal peptide" evidence="1">
    <location>
        <begin position="1"/>
        <end position="25"/>
    </location>
</feature>
<reference evidence="2 3" key="1">
    <citation type="journal article" date="2017" name="Front. Genet.">
        <title>Draft sequencing of the heterozygous diploid genome of Satsuma (Citrus unshiu Marc.) using a hybrid assembly approach.</title>
        <authorList>
            <person name="Shimizu T."/>
            <person name="Tanizawa Y."/>
            <person name="Mochizuki T."/>
            <person name="Nagasaki H."/>
            <person name="Yoshioka T."/>
            <person name="Toyoda A."/>
            <person name="Fujiyama A."/>
            <person name="Kaminuma E."/>
            <person name="Nakamura Y."/>
        </authorList>
    </citation>
    <scope>NUCLEOTIDE SEQUENCE [LARGE SCALE GENOMIC DNA]</scope>
    <source>
        <strain evidence="3">cv. Miyagawa wase</strain>
    </source>
</reference>
<dbReference type="SUPFAM" id="SSF141562">
    <property type="entry name" value="At5g01610-like"/>
    <property type="match status" value="1"/>
</dbReference>
<dbReference type="Proteomes" id="UP000236630">
    <property type="component" value="Unassembled WGS sequence"/>
</dbReference>
<dbReference type="PANTHER" id="PTHR31676:SF96">
    <property type="entry name" value="EXPRESSED PROTEIN"/>
    <property type="match status" value="1"/>
</dbReference>
<protein>
    <recommendedName>
        <fullName evidence="4">DUF538 domain-containing protein</fullName>
    </recommendedName>
</protein>
<gene>
    <name evidence="2" type="ORF">CUMW_183990</name>
</gene>
<dbReference type="InterPro" id="IPR036758">
    <property type="entry name" value="At5g01610-like"/>
</dbReference>
<name>A0A2H5Q0D7_CITUN</name>
<dbReference type="InterPro" id="IPR007493">
    <property type="entry name" value="DUF538"/>
</dbReference>
<dbReference type="AlphaFoldDB" id="A0A2H5Q0D7"/>
<feature type="chain" id="PRO_5014184447" description="DUF538 domain-containing protein" evidence="1">
    <location>
        <begin position="26"/>
        <end position="196"/>
    </location>
</feature>
<comment type="caution">
    <text evidence="2">The sequence shown here is derived from an EMBL/GenBank/DDBJ whole genome shotgun (WGS) entry which is preliminary data.</text>
</comment>
<dbReference type="Pfam" id="PF04398">
    <property type="entry name" value="DUF538"/>
    <property type="match status" value="1"/>
</dbReference>
<dbReference type="PANTHER" id="PTHR31676">
    <property type="entry name" value="T31J12.3 PROTEIN-RELATED"/>
    <property type="match status" value="1"/>
</dbReference>
<keyword evidence="1" id="KW-0732">Signal</keyword>
<keyword evidence="3" id="KW-1185">Reference proteome</keyword>
<evidence type="ECO:0008006" key="4">
    <source>
        <dbReference type="Google" id="ProtNLM"/>
    </source>
</evidence>
<dbReference type="Gene3D" id="2.30.240.10">
    <property type="entry name" value="At5g01610-like"/>
    <property type="match status" value="1"/>
</dbReference>
<accession>A0A2H5Q0D7</accession>
<sequence>MASPHSISLCLLFLTLLSQTDLTFSLTITQKPFNHSRTSHPLQSIIDVHDLLPLYGLPKGLIPSDIKSYTLDKSTGSFSIEMTRTCYVHFQQLVWYDKHIKGKLSYGAVHDVSGIQAKKLFLWLPVTGIETVKNSDVLRFFVGALSEDLPAEQFQEIPQCKSKVSQRWNLEVDQFLVIPEVSLFIFTSAQLKPMNI</sequence>
<evidence type="ECO:0000256" key="1">
    <source>
        <dbReference type="SAM" id="SignalP"/>
    </source>
</evidence>